<feature type="domain" description="Hemerythrin-like" evidence="1">
    <location>
        <begin position="97"/>
        <end position="226"/>
    </location>
</feature>
<dbReference type="GO" id="GO:0005886">
    <property type="term" value="C:plasma membrane"/>
    <property type="evidence" value="ECO:0007669"/>
    <property type="project" value="TreeGrafter"/>
</dbReference>
<dbReference type="InterPro" id="IPR035965">
    <property type="entry name" value="PAS-like_dom_sf"/>
</dbReference>
<name>A0A410JWC4_9BACT</name>
<dbReference type="InterPro" id="IPR000014">
    <property type="entry name" value="PAS"/>
</dbReference>
<dbReference type="InterPro" id="IPR012312">
    <property type="entry name" value="Hemerythrin-like"/>
</dbReference>
<dbReference type="Pfam" id="PF01814">
    <property type="entry name" value="Hemerythrin"/>
    <property type="match status" value="1"/>
</dbReference>
<dbReference type="Pfam" id="PF13596">
    <property type="entry name" value="PAS_10"/>
    <property type="match status" value="1"/>
</dbReference>
<evidence type="ECO:0000259" key="1">
    <source>
        <dbReference type="Pfam" id="PF01814"/>
    </source>
</evidence>
<protein>
    <submittedName>
        <fullName evidence="2">DUF438 domain-containing protein</fullName>
    </submittedName>
</protein>
<sequence length="405" mass="45999">MSRHGGFSEERTESLFGLFSGFIDGRDGKELFDTFKPKLDGLTPLEVLVMGERLLKAGYSVENIKKQVEKVFNIIIPALKEYEWTEPDKESAVCWLMEENRALAAHMDGMKGKIRELSSLEPSSVAYSSVYSSLKKDFRRLAEFEPHYLKTENVLFPFLEKHQYFEQPLKIIWSLDDDIRTVIKEVNSALDSADSLGIEEHVIIGRLFMLMMRMTYKENLVILPAAAECLSGAENTRMLSMFGEIGFAFVEPPACSSGSEEQAEYTGGLIKMGETGVLTVSQLVSMLNSLPVDITFVDENDQVRYFSSPKERFFTRSPAIIGRKVQNCHPPDSIDTVNRIVESFRSGSKSEAKFWINLRGRLLLISYYAVRDGKGHYMGTVEATQDITEIKELQGERRLLEWDQD</sequence>
<organism evidence="2 3">
    <name type="scientific">Geovibrio thiophilus</name>
    <dbReference type="NCBI Taxonomy" id="139438"/>
    <lineage>
        <taxon>Bacteria</taxon>
        <taxon>Pseudomonadati</taxon>
        <taxon>Deferribacterota</taxon>
        <taxon>Deferribacteres</taxon>
        <taxon>Deferribacterales</taxon>
        <taxon>Geovibrionaceae</taxon>
        <taxon>Geovibrio</taxon>
    </lineage>
</organism>
<evidence type="ECO:0000313" key="3">
    <source>
        <dbReference type="Proteomes" id="UP000287502"/>
    </source>
</evidence>
<dbReference type="RefSeq" id="WP_128465740.1">
    <property type="nucleotide sequence ID" value="NZ_CP035108.1"/>
</dbReference>
<dbReference type="PANTHER" id="PTHR39966:SF3">
    <property type="entry name" value="DUF438 DOMAIN-CONTAINING PROTEIN"/>
    <property type="match status" value="1"/>
</dbReference>
<keyword evidence="3" id="KW-1185">Reference proteome</keyword>
<dbReference type="Proteomes" id="UP000287502">
    <property type="component" value="Chromosome"/>
</dbReference>
<dbReference type="AlphaFoldDB" id="A0A410JWC4"/>
<proteinExistence type="predicted"/>
<accession>A0A410JWC4</accession>
<dbReference type="PANTHER" id="PTHR39966">
    <property type="entry name" value="BLL2471 PROTEIN-RELATED"/>
    <property type="match status" value="1"/>
</dbReference>
<reference evidence="2 3" key="1">
    <citation type="submission" date="2019-01" db="EMBL/GenBank/DDBJ databases">
        <title>Geovibrio thiophilus DSM 11263, complete genome.</title>
        <authorList>
            <person name="Spring S."/>
            <person name="Bunk B."/>
            <person name="Sproer C."/>
        </authorList>
    </citation>
    <scope>NUCLEOTIDE SEQUENCE [LARGE SCALE GENOMIC DNA]</scope>
    <source>
        <strain evidence="2 3">DSM 11263</strain>
    </source>
</reference>
<dbReference type="KEGG" id="gtl:EP073_03260"/>
<dbReference type="NCBIfam" id="TIGR00229">
    <property type="entry name" value="sensory_box"/>
    <property type="match status" value="1"/>
</dbReference>
<gene>
    <name evidence="2" type="ORF">EP073_03260</name>
</gene>
<dbReference type="OrthoDB" id="9769774at2"/>
<evidence type="ECO:0000313" key="2">
    <source>
        <dbReference type="EMBL" id="QAR32453.1"/>
    </source>
</evidence>
<dbReference type="Gene3D" id="3.30.450.20">
    <property type="entry name" value="PAS domain"/>
    <property type="match status" value="1"/>
</dbReference>
<dbReference type="SUPFAM" id="SSF55785">
    <property type="entry name" value="PYP-like sensor domain (PAS domain)"/>
    <property type="match status" value="1"/>
</dbReference>
<dbReference type="Gene3D" id="1.20.120.520">
    <property type="entry name" value="nmb1532 protein domain like"/>
    <property type="match status" value="1"/>
</dbReference>
<dbReference type="EMBL" id="CP035108">
    <property type="protein sequence ID" value="QAR32453.1"/>
    <property type="molecule type" value="Genomic_DNA"/>
</dbReference>